<dbReference type="RefSeq" id="XP_033601658.1">
    <property type="nucleotide sequence ID" value="XM_033743795.1"/>
</dbReference>
<dbReference type="GO" id="GO:0016787">
    <property type="term" value="F:hydrolase activity"/>
    <property type="evidence" value="ECO:0007669"/>
    <property type="project" value="UniProtKB-KW"/>
</dbReference>
<feature type="domain" description="Isochorismatase-like" evidence="3">
    <location>
        <begin position="22"/>
        <end position="191"/>
    </location>
</feature>
<gene>
    <name evidence="4" type="ORF">EJ05DRAFT_475432</name>
</gene>
<name>A0A6A6WCB7_9PEZI</name>
<evidence type="ECO:0000256" key="2">
    <source>
        <dbReference type="ARBA" id="ARBA00022801"/>
    </source>
</evidence>
<dbReference type="SUPFAM" id="SSF52499">
    <property type="entry name" value="Isochorismatase-like hydrolases"/>
    <property type="match status" value="1"/>
</dbReference>
<dbReference type="InterPro" id="IPR036380">
    <property type="entry name" value="Isochorismatase-like_sf"/>
</dbReference>
<dbReference type="AlphaFoldDB" id="A0A6A6WCB7"/>
<proteinExistence type="inferred from homology"/>
<dbReference type="GeneID" id="54484849"/>
<dbReference type="EMBL" id="ML996570">
    <property type="protein sequence ID" value="KAF2759207.1"/>
    <property type="molecule type" value="Genomic_DNA"/>
</dbReference>
<dbReference type="InterPro" id="IPR050272">
    <property type="entry name" value="Isochorismatase-like_hydrls"/>
</dbReference>
<dbReference type="Proteomes" id="UP000799437">
    <property type="component" value="Unassembled WGS sequence"/>
</dbReference>
<organism evidence="4 5">
    <name type="scientific">Pseudovirgaria hyperparasitica</name>
    <dbReference type="NCBI Taxonomy" id="470096"/>
    <lineage>
        <taxon>Eukaryota</taxon>
        <taxon>Fungi</taxon>
        <taxon>Dikarya</taxon>
        <taxon>Ascomycota</taxon>
        <taxon>Pezizomycotina</taxon>
        <taxon>Dothideomycetes</taxon>
        <taxon>Dothideomycetes incertae sedis</taxon>
        <taxon>Acrospermales</taxon>
        <taxon>Acrospermaceae</taxon>
        <taxon>Pseudovirgaria</taxon>
    </lineage>
</organism>
<accession>A0A6A6WCB7</accession>
<protein>
    <submittedName>
        <fullName evidence="4">Isochorismatase hydrolase</fullName>
    </submittedName>
</protein>
<comment type="similarity">
    <text evidence="1">Belongs to the isochorismatase family.</text>
</comment>
<keyword evidence="5" id="KW-1185">Reference proteome</keyword>
<dbReference type="OrthoDB" id="245563at2759"/>
<evidence type="ECO:0000259" key="3">
    <source>
        <dbReference type="Pfam" id="PF00857"/>
    </source>
</evidence>
<evidence type="ECO:0000256" key="1">
    <source>
        <dbReference type="ARBA" id="ARBA00006336"/>
    </source>
</evidence>
<reference evidence="4" key="1">
    <citation type="journal article" date="2020" name="Stud. Mycol.">
        <title>101 Dothideomycetes genomes: a test case for predicting lifestyles and emergence of pathogens.</title>
        <authorList>
            <person name="Haridas S."/>
            <person name="Albert R."/>
            <person name="Binder M."/>
            <person name="Bloem J."/>
            <person name="Labutti K."/>
            <person name="Salamov A."/>
            <person name="Andreopoulos B."/>
            <person name="Baker S."/>
            <person name="Barry K."/>
            <person name="Bills G."/>
            <person name="Bluhm B."/>
            <person name="Cannon C."/>
            <person name="Castanera R."/>
            <person name="Culley D."/>
            <person name="Daum C."/>
            <person name="Ezra D."/>
            <person name="Gonzalez J."/>
            <person name="Henrissat B."/>
            <person name="Kuo A."/>
            <person name="Liang C."/>
            <person name="Lipzen A."/>
            <person name="Lutzoni F."/>
            <person name="Magnuson J."/>
            <person name="Mondo S."/>
            <person name="Nolan M."/>
            <person name="Ohm R."/>
            <person name="Pangilinan J."/>
            <person name="Park H.-J."/>
            <person name="Ramirez L."/>
            <person name="Alfaro M."/>
            <person name="Sun H."/>
            <person name="Tritt A."/>
            <person name="Yoshinaga Y."/>
            <person name="Zwiers L.-H."/>
            <person name="Turgeon B."/>
            <person name="Goodwin S."/>
            <person name="Spatafora J."/>
            <person name="Crous P."/>
            <person name="Grigoriev I."/>
        </authorList>
    </citation>
    <scope>NUCLEOTIDE SEQUENCE</scope>
    <source>
        <strain evidence="4">CBS 121739</strain>
    </source>
</reference>
<evidence type="ECO:0000313" key="4">
    <source>
        <dbReference type="EMBL" id="KAF2759207.1"/>
    </source>
</evidence>
<dbReference type="InterPro" id="IPR000868">
    <property type="entry name" value="Isochorismatase-like_dom"/>
</dbReference>
<dbReference type="PANTHER" id="PTHR43540:SF15">
    <property type="entry name" value="BLR5631 PROTEIN"/>
    <property type="match status" value="1"/>
</dbReference>
<dbReference type="Gene3D" id="3.40.50.850">
    <property type="entry name" value="Isochorismatase-like"/>
    <property type="match status" value="1"/>
</dbReference>
<keyword evidence="2 4" id="KW-0378">Hydrolase</keyword>
<dbReference type="Pfam" id="PF00857">
    <property type="entry name" value="Isochorismatase"/>
    <property type="match status" value="1"/>
</dbReference>
<dbReference type="PANTHER" id="PTHR43540">
    <property type="entry name" value="PEROXYUREIDOACRYLATE/UREIDOACRYLATE AMIDOHYDROLASE-RELATED"/>
    <property type="match status" value="1"/>
</dbReference>
<evidence type="ECO:0000313" key="5">
    <source>
        <dbReference type="Proteomes" id="UP000799437"/>
    </source>
</evidence>
<sequence length="195" mass="20490">MAPLSFRQTLGQAPLTATTNDSALVIIDAQNEYAEGKLAVADVKSSRAAIGSLLSAYRAAGGRIVHVVHQVPAGAPVFTPDTPLASEFEELAIKSGAENEVLIQKNFPGSFTKTNLDETLKGWGVNKVVLAGYMAHVCVSTTAREAYQAGYEVVLARDAIGDRDIPGVGGAELTKTVLLELDDCFGTVVGSKDIK</sequence>